<dbReference type="AlphaFoldDB" id="A0A0B1SSD1"/>
<feature type="compositionally biased region" description="Polar residues" evidence="1">
    <location>
        <begin position="97"/>
        <end position="108"/>
    </location>
</feature>
<dbReference type="EMBL" id="KN556292">
    <property type="protein sequence ID" value="KHJ88188.1"/>
    <property type="molecule type" value="Genomic_DNA"/>
</dbReference>
<evidence type="ECO:0000256" key="1">
    <source>
        <dbReference type="SAM" id="MobiDB-lite"/>
    </source>
</evidence>
<sequence length="146" mass="15677">ASARSDLAVAVGDYGTAFIQSWRSTRNYRIWMAGPHEDLSGIVPGHAFAGQLGVYDVLLRVEHSVGGSEGARKAISAITSTGKNIGETGNKVRQSLSSWLKGSPTNAEEATEDFTEESKVKSISTWFRGSTRAERAEEPNSSQSQS</sequence>
<protein>
    <recommendedName>
        <fullName evidence="4">AVL9/DENND6 domain-containing protein</fullName>
    </recommendedName>
</protein>
<reference evidence="2 3" key="1">
    <citation type="submission" date="2014-03" db="EMBL/GenBank/DDBJ databases">
        <title>Draft genome of the hookworm Oesophagostomum dentatum.</title>
        <authorList>
            <person name="Mitreva M."/>
        </authorList>
    </citation>
    <scope>NUCLEOTIDE SEQUENCE [LARGE SCALE GENOMIC DNA]</scope>
    <source>
        <strain evidence="2 3">OD-Hann</strain>
    </source>
</reference>
<dbReference type="OrthoDB" id="26278at2759"/>
<name>A0A0B1SSD1_OESDE</name>
<gene>
    <name evidence="2" type="ORF">OESDEN_12020</name>
</gene>
<evidence type="ECO:0008006" key="4">
    <source>
        <dbReference type="Google" id="ProtNLM"/>
    </source>
</evidence>
<accession>A0A0B1SSD1</accession>
<dbReference type="InterPro" id="IPR051731">
    <property type="entry name" value="DENND11/AVL9_GEFs"/>
</dbReference>
<organism evidence="2 3">
    <name type="scientific">Oesophagostomum dentatum</name>
    <name type="common">Nodular worm</name>
    <dbReference type="NCBI Taxonomy" id="61180"/>
    <lineage>
        <taxon>Eukaryota</taxon>
        <taxon>Metazoa</taxon>
        <taxon>Ecdysozoa</taxon>
        <taxon>Nematoda</taxon>
        <taxon>Chromadorea</taxon>
        <taxon>Rhabditida</taxon>
        <taxon>Rhabditina</taxon>
        <taxon>Rhabditomorpha</taxon>
        <taxon>Strongyloidea</taxon>
        <taxon>Strongylidae</taxon>
        <taxon>Oesophagostomum</taxon>
    </lineage>
</organism>
<dbReference type="PANTHER" id="PTHR31017">
    <property type="entry name" value="LATE SECRETORY PATHWAY PROTEIN AVL9-RELATED"/>
    <property type="match status" value="1"/>
</dbReference>
<feature type="non-terminal residue" evidence="2">
    <location>
        <position position="1"/>
    </location>
</feature>
<dbReference type="PANTHER" id="PTHR31017:SF1">
    <property type="entry name" value="LATE SECRETORY PATHWAY PROTEIN AVL9 HOMOLOG"/>
    <property type="match status" value="1"/>
</dbReference>
<evidence type="ECO:0000313" key="2">
    <source>
        <dbReference type="EMBL" id="KHJ88188.1"/>
    </source>
</evidence>
<feature type="region of interest" description="Disordered" evidence="1">
    <location>
        <begin position="97"/>
        <end position="116"/>
    </location>
</feature>
<evidence type="ECO:0000313" key="3">
    <source>
        <dbReference type="Proteomes" id="UP000053660"/>
    </source>
</evidence>
<dbReference type="GO" id="GO:0005737">
    <property type="term" value="C:cytoplasm"/>
    <property type="evidence" value="ECO:0007669"/>
    <property type="project" value="TreeGrafter"/>
</dbReference>
<dbReference type="Proteomes" id="UP000053660">
    <property type="component" value="Unassembled WGS sequence"/>
</dbReference>
<keyword evidence="3" id="KW-1185">Reference proteome</keyword>
<proteinExistence type="predicted"/>